<dbReference type="Pfam" id="PF01161">
    <property type="entry name" value="PBP"/>
    <property type="match status" value="1"/>
</dbReference>
<dbReference type="OrthoDB" id="2506647at2759"/>
<evidence type="ECO:0008006" key="4">
    <source>
        <dbReference type="Google" id="ProtNLM"/>
    </source>
</evidence>
<dbReference type="Gene3D" id="3.90.280.10">
    <property type="entry name" value="PEBP-like"/>
    <property type="match status" value="1"/>
</dbReference>
<dbReference type="GO" id="GO:0046578">
    <property type="term" value="P:regulation of Ras protein signal transduction"/>
    <property type="evidence" value="ECO:0007669"/>
    <property type="project" value="TreeGrafter"/>
</dbReference>
<organism evidence="2 3">
    <name type="scientific">Thamnidium elegans</name>
    <dbReference type="NCBI Taxonomy" id="101142"/>
    <lineage>
        <taxon>Eukaryota</taxon>
        <taxon>Fungi</taxon>
        <taxon>Fungi incertae sedis</taxon>
        <taxon>Mucoromycota</taxon>
        <taxon>Mucoromycotina</taxon>
        <taxon>Mucoromycetes</taxon>
        <taxon>Mucorales</taxon>
        <taxon>Mucorineae</taxon>
        <taxon>Mucoraceae</taxon>
        <taxon>Thamnidium</taxon>
    </lineage>
</organism>
<protein>
    <recommendedName>
        <fullName evidence="4">PEBP-like protein</fullName>
    </recommendedName>
</protein>
<dbReference type="Proteomes" id="UP000613177">
    <property type="component" value="Unassembled WGS sequence"/>
</dbReference>
<dbReference type="InterPro" id="IPR036610">
    <property type="entry name" value="PEBP-like_sf"/>
</dbReference>
<dbReference type="GO" id="GO:0005543">
    <property type="term" value="F:phospholipid binding"/>
    <property type="evidence" value="ECO:0007669"/>
    <property type="project" value="TreeGrafter"/>
</dbReference>
<dbReference type="AlphaFoldDB" id="A0A8H7SV32"/>
<dbReference type="InterPro" id="IPR008914">
    <property type="entry name" value="PEBP"/>
</dbReference>
<evidence type="ECO:0000256" key="1">
    <source>
        <dbReference type="ARBA" id="ARBA00007091"/>
    </source>
</evidence>
<proteinExistence type="inferred from homology"/>
<sequence>MVLVTLDQNITQSLKKADIIPDIVPQGFTSSTLVSVNYENGEDVALGNFIKPSDAADAPTVTFIAPDQDAEYTVLMIDPDAPSKEDPTYSPYRHWVTTNIPSSADFSQATELSGYIGPGPPPKTGDHRYIFLVYKQPKTDIEFNTLSKEPHCWDYKSFVQENQLELIGVNFFISRNDVN</sequence>
<evidence type="ECO:0000313" key="2">
    <source>
        <dbReference type="EMBL" id="KAG2234933.1"/>
    </source>
</evidence>
<comment type="similarity">
    <text evidence="1">Belongs to the phosphatidylethanolamine-binding protein family.</text>
</comment>
<accession>A0A8H7SV32</accession>
<name>A0A8H7SV32_9FUNG</name>
<dbReference type="EMBL" id="JAEPRE010000043">
    <property type="protein sequence ID" value="KAG2234933.1"/>
    <property type="molecule type" value="Genomic_DNA"/>
</dbReference>
<dbReference type="PANTHER" id="PTHR11362">
    <property type="entry name" value="PHOSPHATIDYLETHANOLAMINE-BINDING PROTEIN"/>
    <property type="match status" value="1"/>
</dbReference>
<dbReference type="GO" id="GO:0030162">
    <property type="term" value="P:regulation of proteolysis"/>
    <property type="evidence" value="ECO:0007669"/>
    <property type="project" value="TreeGrafter"/>
</dbReference>
<comment type="caution">
    <text evidence="2">The sequence shown here is derived from an EMBL/GenBank/DDBJ whole genome shotgun (WGS) entry which is preliminary data.</text>
</comment>
<dbReference type="CDD" id="cd00866">
    <property type="entry name" value="PEBP_euk"/>
    <property type="match status" value="1"/>
</dbReference>
<dbReference type="PROSITE" id="PS01220">
    <property type="entry name" value="PBP"/>
    <property type="match status" value="1"/>
</dbReference>
<dbReference type="GO" id="GO:0030414">
    <property type="term" value="F:peptidase inhibitor activity"/>
    <property type="evidence" value="ECO:0007669"/>
    <property type="project" value="TreeGrafter"/>
</dbReference>
<dbReference type="PANTHER" id="PTHR11362:SF148">
    <property type="entry name" value="CARBOXYPEPTIDASE Y INHIBITOR"/>
    <property type="match status" value="1"/>
</dbReference>
<reference evidence="2" key="1">
    <citation type="submission" date="2021-01" db="EMBL/GenBank/DDBJ databases">
        <title>Metabolic potential, ecology and presence of endohyphal bacteria is reflected in genomic diversity of Mucoromycotina.</title>
        <authorList>
            <person name="Muszewska A."/>
            <person name="Okrasinska A."/>
            <person name="Steczkiewicz K."/>
            <person name="Drgas O."/>
            <person name="Orlowska M."/>
            <person name="Perlinska-Lenart U."/>
            <person name="Aleksandrzak-Piekarczyk T."/>
            <person name="Szatraj K."/>
            <person name="Zielenkiewicz U."/>
            <person name="Pilsyk S."/>
            <person name="Malc E."/>
            <person name="Mieczkowski P."/>
            <person name="Kruszewska J.S."/>
            <person name="Biernat P."/>
            <person name="Pawlowska J."/>
        </authorList>
    </citation>
    <scope>NUCLEOTIDE SEQUENCE</scope>
    <source>
        <strain evidence="2">WA0000018081</strain>
    </source>
</reference>
<dbReference type="SUPFAM" id="SSF49777">
    <property type="entry name" value="PEBP-like"/>
    <property type="match status" value="1"/>
</dbReference>
<dbReference type="InterPro" id="IPR035810">
    <property type="entry name" value="PEBP_euk"/>
</dbReference>
<dbReference type="InterPro" id="IPR001858">
    <property type="entry name" value="Phosphatidylethanolamine-bd_CS"/>
</dbReference>
<gene>
    <name evidence="2" type="ORF">INT48_000360</name>
</gene>
<evidence type="ECO:0000313" key="3">
    <source>
        <dbReference type="Proteomes" id="UP000613177"/>
    </source>
</evidence>
<keyword evidence="3" id="KW-1185">Reference proteome</keyword>